<evidence type="ECO:0000313" key="4">
    <source>
        <dbReference type="EMBL" id="AMY08723.1"/>
    </source>
</evidence>
<keyword evidence="2 3" id="KW-0040">ANK repeat</keyword>
<sequence>MDWTPVPLRSPLEAYVAQAARLLEAWRTGDAGALRFFKERHPRFLREDVPWLPRPLSESDIAAADLNDDDARLATARGYDFADWEHLAVFVDSMRDTEAPVARFERAVDWVIDGDVEALRAALVDDPALVHVRSTRVTHFDPPRHNATLLHYVAANGVEGYRQRTPANAIDVARVLLDAGAVPDSVAQLYGGDCTTMALLVSSSVPARAGVQVALVDVLVDYGASVEPSGSGAWTSPVLTALTFGYIDAARALVRRGARVEAFSTAAGLGLLDEVTRRLPAANAEDRHRALALAAQLGHVDVVRVLLDAGEDPDRYNPPQAHSHSTPLHQAVAGGHLDMVRLLVERGARLDVHDSLFEGTPLGWAEYLDKRAIAEYLGEVSRLRSQGSGIGPET</sequence>
<dbReference type="Proteomes" id="UP000076079">
    <property type="component" value="Chromosome"/>
</dbReference>
<dbReference type="STRING" id="1855912.LuPra_01927"/>
<evidence type="ECO:0000256" key="2">
    <source>
        <dbReference type="ARBA" id="ARBA00023043"/>
    </source>
</evidence>
<evidence type="ECO:0000256" key="3">
    <source>
        <dbReference type="PROSITE-ProRule" id="PRU00023"/>
    </source>
</evidence>
<dbReference type="Gene3D" id="1.25.40.20">
    <property type="entry name" value="Ankyrin repeat-containing domain"/>
    <property type="match status" value="2"/>
</dbReference>
<dbReference type="SMART" id="SM00248">
    <property type="entry name" value="ANK"/>
    <property type="match status" value="4"/>
</dbReference>
<reference evidence="4 5" key="1">
    <citation type="journal article" date="2016" name="Genome Announc.">
        <title>First Complete Genome Sequence of a Subdivision 6 Acidobacterium Strain.</title>
        <authorList>
            <person name="Huang S."/>
            <person name="Vieira S."/>
            <person name="Bunk B."/>
            <person name="Riedel T."/>
            <person name="Sproer C."/>
            <person name="Overmann J."/>
        </authorList>
    </citation>
    <scope>NUCLEOTIDE SEQUENCE [LARGE SCALE GENOMIC DNA]</scope>
    <source>
        <strain evidence="5">DSM 100886 HEG_-6_39</strain>
    </source>
</reference>
<accession>A0A143PKE4</accession>
<dbReference type="PROSITE" id="PS50297">
    <property type="entry name" value="ANK_REP_REGION"/>
    <property type="match status" value="2"/>
</dbReference>
<evidence type="ECO:0000256" key="1">
    <source>
        <dbReference type="ARBA" id="ARBA00022737"/>
    </source>
</evidence>
<dbReference type="PROSITE" id="PS50088">
    <property type="entry name" value="ANK_REPEAT"/>
    <property type="match status" value="2"/>
</dbReference>
<dbReference type="SUPFAM" id="SSF48403">
    <property type="entry name" value="Ankyrin repeat"/>
    <property type="match status" value="1"/>
</dbReference>
<dbReference type="InterPro" id="IPR002110">
    <property type="entry name" value="Ankyrin_rpt"/>
</dbReference>
<dbReference type="Pfam" id="PF12796">
    <property type="entry name" value="Ank_2"/>
    <property type="match status" value="1"/>
</dbReference>
<dbReference type="PANTHER" id="PTHR24198">
    <property type="entry name" value="ANKYRIN REPEAT AND PROTEIN KINASE DOMAIN-CONTAINING PROTEIN"/>
    <property type="match status" value="1"/>
</dbReference>
<evidence type="ECO:0000313" key="5">
    <source>
        <dbReference type="Proteomes" id="UP000076079"/>
    </source>
</evidence>
<proteinExistence type="predicted"/>
<feature type="repeat" description="ANK" evidence="3">
    <location>
        <begin position="323"/>
        <end position="355"/>
    </location>
</feature>
<organism evidence="4 5">
    <name type="scientific">Luteitalea pratensis</name>
    <dbReference type="NCBI Taxonomy" id="1855912"/>
    <lineage>
        <taxon>Bacteria</taxon>
        <taxon>Pseudomonadati</taxon>
        <taxon>Acidobacteriota</taxon>
        <taxon>Vicinamibacteria</taxon>
        <taxon>Vicinamibacterales</taxon>
        <taxon>Vicinamibacteraceae</taxon>
        <taxon>Luteitalea</taxon>
    </lineage>
</organism>
<keyword evidence="1" id="KW-0677">Repeat</keyword>
<name>A0A143PKE4_LUTPR</name>
<keyword evidence="5" id="KW-1185">Reference proteome</keyword>
<dbReference type="OrthoDB" id="928522at2"/>
<dbReference type="AlphaFoldDB" id="A0A143PKE4"/>
<feature type="repeat" description="ANK" evidence="3">
    <location>
        <begin position="286"/>
        <end position="318"/>
    </location>
</feature>
<dbReference type="InterPro" id="IPR036770">
    <property type="entry name" value="Ankyrin_rpt-contain_sf"/>
</dbReference>
<dbReference type="PANTHER" id="PTHR24198:SF165">
    <property type="entry name" value="ANKYRIN REPEAT-CONTAINING PROTEIN-RELATED"/>
    <property type="match status" value="1"/>
</dbReference>
<protein>
    <submittedName>
        <fullName evidence="4">Ankyrin repeat protein</fullName>
    </submittedName>
</protein>
<dbReference type="KEGG" id="abac:LuPra_01927"/>
<gene>
    <name evidence="4" type="ORF">LuPra_01927</name>
</gene>
<dbReference type="EMBL" id="CP015136">
    <property type="protein sequence ID" value="AMY08723.1"/>
    <property type="molecule type" value="Genomic_DNA"/>
</dbReference>
<reference evidence="5" key="2">
    <citation type="submission" date="2016-04" db="EMBL/GenBank/DDBJ databases">
        <title>First Complete Genome Sequence of a Subdivision 6 Acidobacterium.</title>
        <authorList>
            <person name="Huang S."/>
            <person name="Vieira S."/>
            <person name="Bunk B."/>
            <person name="Riedel T."/>
            <person name="Sproeer C."/>
            <person name="Overmann J."/>
        </authorList>
    </citation>
    <scope>NUCLEOTIDE SEQUENCE [LARGE SCALE GENOMIC DNA]</scope>
    <source>
        <strain evidence="5">DSM 100886 HEG_-6_39</strain>
    </source>
</reference>